<dbReference type="InterPro" id="IPR050490">
    <property type="entry name" value="Bact_solute-bd_prot1"/>
</dbReference>
<evidence type="ECO:0000256" key="4">
    <source>
        <dbReference type="ARBA" id="ARBA00023139"/>
    </source>
</evidence>
<evidence type="ECO:0000313" key="8">
    <source>
        <dbReference type="Proteomes" id="UP000616779"/>
    </source>
</evidence>
<gene>
    <name evidence="7" type="ORF">GC098_26990</name>
</gene>
<keyword evidence="3" id="KW-0472">Membrane</keyword>
<evidence type="ECO:0000256" key="2">
    <source>
        <dbReference type="ARBA" id="ARBA00022729"/>
    </source>
</evidence>
<keyword evidence="8" id="KW-1185">Reference proteome</keyword>
<dbReference type="PANTHER" id="PTHR43649">
    <property type="entry name" value="ARABINOSE-BINDING PROTEIN-RELATED"/>
    <property type="match status" value="1"/>
</dbReference>
<dbReference type="InterPro" id="IPR006059">
    <property type="entry name" value="SBP"/>
</dbReference>
<keyword evidence="4" id="KW-0564">Palmitate</keyword>
<reference evidence="7 8" key="1">
    <citation type="submission" date="2019-10" db="EMBL/GenBank/DDBJ databases">
        <title>Description of Paenibacillus terrestris sp. nov.</title>
        <authorList>
            <person name="Carlier A."/>
            <person name="Qi S."/>
        </authorList>
    </citation>
    <scope>NUCLEOTIDE SEQUENCE [LARGE SCALE GENOMIC DNA]</scope>
    <source>
        <strain evidence="7 8">LMG 31458</strain>
    </source>
</reference>
<feature type="chain" id="PRO_5046089854" evidence="6">
    <location>
        <begin position="22"/>
        <end position="542"/>
    </location>
</feature>
<comment type="caution">
    <text evidence="7">The sequence shown here is derived from an EMBL/GenBank/DDBJ whole genome shotgun (WGS) entry which is preliminary data.</text>
</comment>
<evidence type="ECO:0000256" key="1">
    <source>
        <dbReference type="ARBA" id="ARBA00022475"/>
    </source>
</evidence>
<keyword evidence="2 6" id="KW-0732">Signal</keyword>
<evidence type="ECO:0000256" key="6">
    <source>
        <dbReference type="SAM" id="SignalP"/>
    </source>
</evidence>
<dbReference type="Gene3D" id="3.40.190.10">
    <property type="entry name" value="Periplasmic binding protein-like II"/>
    <property type="match status" value="2"/>
</dbReference>
<accession>A0ABX1Y2E9</accession>
<dbReference type="PANTHER" id="PTHR43649:SF33">
    <property type="entry name" value="POLYGALACTURONAN_RHAMNOGALACTURONAN-BINDING PROTEIN YTCQ"/>
    <property type="match status" value="1"/>
</dbReference>
<name>A0ABX1Y2E9_9BACL</name>
<evidence type="ECO:0000313" key="7">
    <source>
        <dbReference type="EMBL" id="NOU74988.1"/>
    </source>
</evidence>
<keyword evidence="1" id="KW-1003">Cell membrane</keyword>
<organism evidence="7 8">
    <name type="scientific">Paenibacillus phytorum</name>
    <dbReference type="NCBI Taxonomy" id="2654977"/>
    <lineage>
        <taxon>Bacteria</taxon>
        <taxon>Bacillati</taxon>
        <taxon>Bacillota</taxon>
        <taxon>Bacilli</taxon>
        <taxon>Bacillales</taxon>
        <taxon>Paenibacillaceae</taxon>
        <taxon>Paenibacillus</taxon>
    </lineage>
</organism>
<dbReference type="Proteomes" id="UP000616779">
    <property type="component" value="Unassembled WGS sequence"/>
</dbReference>
<keyword evidence="5" id="KW-0449">Lipoprotein</keyword>
<feature type="signal peptide" evidence="6">
    <location>
        <begin position="1"/>
        <end position="21"/>
    </location>
</feature>
<dbReference type="SUPFAM" id="SSF53850">
    <property type="entry name" value="Periplasmic binding protein-like II"/>
    <property type="match status" value="1"/>
</dbReference>
<dbReference type="PROSITE" id="PS51257">
    <property type="entry name" value="PROKAR_LIPOPROTEIN"/>
    <property type="match status" value="1"/>
</dbReference>
<protein>
    <submittedName>
        <fullName evidence="7">Extracellular solute-binding protein</fullName>
    </submittedName>
</protein>
<dbReference type="EMBL" id="WHOA01000195">
    <property type="protein sequence ID" value="NOU74988.1"/>
    <property type="molecule type" value="Genomic_DNA"/>
</dbReference>
<dbReference type="Pfam" id="PF01547">
    <property type="entry name" value="SBP_bac_1"/>
    <property type="match status" value="1"/>
</dbReference>
<proteinExistence type="predicted"/>
<evidence type="ECO:0000256" key="3">
    <source>
        <dbReference type="ARBA" id="ARBA00023136"/>
    </source>
</evidence>
<evidence type="ECO:0000256" key="5">
    <source>
        <dbReference type="ARBA" id="ARBA00023288"/>
    </source>
</evidence>
<sequence length="542" mass="59434">MKVRKIMTFVVLTASLGTMLAACSTKKEPTASTTMAPSPAASATGVKVTYPLTTDKTLSYWEELTSITASLKPSLGEIPFYQEWQKRTGVKLKFISPAPGAGDQIKSAFNVMLASGDLPDMIEYDLIANLPGGPDKAINDGYILKLNDLLAKNAPNLMKYLKEHPEVDKLVKTDNGSYFTVPFIRGDDKLMTFQGPTLRKDWLDELGLQVPTTIDEWTTVLKAFKEKKGATAPLGLSLGNLIYGGFVGAFGVKPDFYQENGKVKYGPAEPGYKDFLTLFHKWYAEGLLDKNFTTLDGKTLDANILSGATGATIANAGGGIGRYTPLLVAKDPKGVLNGAPYPVLKKGDKPKFGQKDFAFTGLGVAITKASKNPELAIQMLDYGYSEEGSLFFNFGTPGVSYNMVNGYPTFSDLIMNNPDKLPVAQAMTLNIRGNSGGPFIQDKRYVEQYFALDQQKQAVEQWKSTDASVYNIPPLSPTPEEASETAKILNDMNTFVNETTLKMILGSEPIENFDKYIEKLKSLKLDRIIQLKQAALDRFNKR</sequence>